<dbReference type="STRING" id="301148.B4135_2855"/>
<dbReference type="Proteomes" id="UP000075683">
    <property type="component" value="Unassembled WGS sequence"/>
</dbReference>
<evidence type="ECO:0000313" key="2">
    <source>
        <dbReference type="Proteomes" id="UP000075683"/>
    </source>
</evidence>
<name>A0A150LQ70_9BACI</name>
<sequence>MCETSIGFVGMAVPSKTFTQRVKVCFFCPDGKDRQKFRPAFGRLPRSGNGERDIFPPLCGERPEEAGVLGIGRRRVDSPAAGWFSREGQRASFGKPERMLREGRYPDDLMEKLANPSRLRSEAILPCGSRGKGPGHSDAISLVMALFKRERDSARPDPTAMGFSCNHKIRAKRKSFI</sequence>
<gene>
    <name evidence="1" type="ORF">B4135_2855</name>
</gene>
<evidence type="ECO:0000313" key="1">
    <source>
        <dbReference type="EMBL" id="KYD14428.1"/>
    </source>
</evidence>
<accession>A0A150LQ70</accession>
<organism evidence="1 2">
    <name type="scientific">Caldibacillus debilis</name>
    <dbReference type="NCBI Taxonomy" id="301148"/>
    <lineage>
        <taxon>Bacteria</taxon>
        <taxon>Bacillati</taxon>
        <taxon>Bacillota</taxon>
        <taxon>Bacilli</taxon>
        <taxon>Bacillales</taxon>
        <taxon>Bacillaceae</taxon>
        <taxon>Caldibacillus</taxon>
    </lineage>
</organism>
<protein>
    <submittedName>
        <fullName evidence="1">Uncharacterized protein</fullName>
    </submittedName>
</protein>
<comment type="caution">
    <text evidence="1">The sequence shown here is derived from an EMBL/GenBank/DDBJ whole genome shotgun (WGS) entry which is preliminary data.</text>
</comment>
<reference evidence="1 2" key="1">
    <citation type="submission" date="2016-01" db="EMBL/GenBank/DDBJ databases">
        <title>Draft Genome Sequences of Seven Thermophilic Sporeformers Isolated from Foods.</title>
        <authorList>
            <person name="Berendsen E.M."/>
            <person name="Wells-Bennik M.H."/>
            <person name="Krawcyk A.O."/>
            <person name="De Jong A."/>
            <person name="Holsappel S."/>
            <person name="Eijlander R.T."/>
            <person name="Kuipers O.P."/>
        </authorList>
    </citation>
    <scope>NUCLEOTIDE SEQUENCE [LARGE SCALE GENOMIC DNA]</scope>
    <source>
        <strain evidence="1 2">B4135</strain>
    </source>
</reference>
<dbReference type="AlphaFoldDB" id="A0A150LQ70"/>
<proteinExistence type="predicted"/>
<dbReference type="EMBL" id="LQYT01000073">
    <property type="protein sequence ID" value="KYD14428.1"/>
    <property type="molecule type" value="Genomic_DNA"/>
</dbReference>